<accession>A0A1G5H0B8</accession>
<dbReference type="PANTHER" id="PTHR14136:SF37">
    <property type="entry name" value="PENTAPEPTIDE REPEAT-CONTAINING PROTEIN"/>
    <property type="match status" value="1"/>
</dbReference>
<name>A0A1G5H0B8_9FIRM</name>
<reference evidence="1 2" key="1">
    <citation type="submission" date="2016-10" db="EMBL/GenBank/DDBJ databases">
        <authorList>
            <person name="de Groot N.N."/>
        </authorList>
    </citation>
    <scope>NUCLEOTIDE SEQUENCE [LARGE SCALE GENOMIC DNA]</scope>
    <source>
        <strain evidence="1 2">DSM 18978</strain>
    </source>
</reference>
<dbReference type="Pfam" id="PF00805">
    <property type="entry name" value="Pentapeptide"/>
    <property type="match status" value="1"/>
</dbReference>
<dbReference type="SUPFAM" id="SSF141571">
    <property type="entry name" value="Pentapeptide repeat-like"/>
    <property type="match status" value="1"/>
</dbReference>
<dbReference type="Gene3D" id="2.160.20.80">
    <property type="entry name" value="E3 ubiquitin-protein ligase SopA"/>
    <property type="match status" value="1"/>
</dbReference>
<dbReference type="EMBL" id="FMUS01000010">
    <property type="protein sequence ID" value="SCY56358.1"/>
    <property type="molecule type" value="Genomic_DNA"/>
</dbReference>
<dbReference type="InterPro" id="IPR001646">
    <property type="entry name" value="5peptide_repeat"/>
</dbReference>
<evidence type="ECO:0000313" key="1">
    <source>
        <dbReference type="EMBL" id="SCY56358.1"/>
    </source>
</evidence>
<dbReference type="Proteomes" id="UP000198636">
    <property type="component" value="Unassembled WGS sequence"/>
</dbReference>
<organism evidence="1 2">
    <name type="scientific">Alkaliphilus peptidifermentans DSM 18978</name>
    <dbReference type="NCBI Taxonomy" id="1120976"/>
    <lineage>
        <taxon>Bacteria</taxon>
        <taxon>Bacillati</taxon>
        <taxon>Bacillota</taxon>
        <taxon>Clostridia</taxon>
        <taxon>Peptostreptococcales</taxon>
        <taxon>Natronincolaceae</taxon>
        <taxon>Alkaliphilus</taxon>
    </lineage>
</organism>
<dbReference type="InterPro" id="IPR051082">
    <property type="entry name" value="Pentapeptide-BTB/POZ_domain"/>
</dbReference>
<dbReference type="OrthoDB" id="154708at2"/>
<proteinExistence type="predicted"/>
<dbReference type="AlphaFoldDB" id="A0A1G5H0B8"/>
<dbReference type="RefSeq" id="WP_091542581.1">
    <property type="nucleotide sequence ID" value="NZ_FMUS01000010.1"/>
</dbReference>
<dbReference type="STRING" id="1120976.SAMN03080606_01826"/>
<gene>
    <name evidence="1" type="ORF">SAMN03080606_01826</name>
</gene>
<keyword evidence="2" id="KW-1185">Reference proteome</keyword>
<protein>
    <submittedName>
        <fullName evidence="1">Pentapeptide repeat-containing protein</fullName>
    </submittedName>
</protein>
<dbReference type="PANTHER" id="PTHR14136">
    <property type="entry name" value="BTB_POZ DOMAIN-CONTAINING PROTEIN KCTD9"/>
    <property type="match status" value="1"/>
</dbReference>
<sequence>MKYTLKNMDKHMLSENHQQLVAIANEGGNLTADCENCFGLCCVALCFPASEGFPIDKNAGQPCPNLQADFRCCIYKSLNEQGLKGCTAFDCFGAGQKVCQYSYNGHDWRKFPQTSQEMFEVFQIMRQLHELLWYLTDALSRQSIQSKQDIHESLKAMLVKTGEITHLTPKSLMEFDVTAHRVDVNKLLLKTSEYVRAKARRQQKSSTKRQKTFGGKLDLVGADLRKTDMRGENLRGAYLIAADLRGVDLSGADVIGADLRDADLRGADLRNSLFLTQAQINMAIGDINTMLPLSLTPPTSWLIKK</sequence>
<evidence type="ECO:0000313" key="2">
    <source>
        <dbReference type="Proteomes" id="UP000198636"/>
    </source>
</evidence>